<proteinExistence type="predicted"/>
<gene>
    <name evidence="1" type="ORF">J2S37_000297</name>
</gene>
<name>A0ABU2B6W0_9CORY</name>
<dbReference type="RefSeq" id="WP_277105310.1">
    <property type="nucleotide sequence ID" value="NZ_BAAAJS010000039.1"/>
</dbReference>
<accession>A0ABU2B6W0</accession>
<protein>
    <recommendedName>
        <fullName evidence="3">DUF559 domain-containing protein</fullName>
    </recommendedName>
</protein>
<dbReference type="Proteomes" id="UP001183619">
    <property type="component" value="Unassembled WGS sequence"/>
</dbReference>
<evidence type="ECO:0008006" key="3">
    <source>
        <dbReference type="Google" id="ProtNLM"/>
    </source>
</evidence>
<evidence type="ECO:0000313" key="2">
    <source>
        <dbReference type="Proteomes" id="UP001183619"/>
    </source>
</evidence>
<keyword evidence="2" id="KW-1185">Reference proteome</keyword>
<comment type="caution">
    <text evidence="1">The sequence shown here is derived from an EMBL/GenBank/DDBJ whole genome shotgun (WGS) entry which is preliminary data.</text>
</comment>
<dbReference type="EMBL" id="JAVDYF010000001">
    <property type="protein sequence ID" value="MDR7353759.1"/>
    <property type="molecule type" value="Genomic_DNA"/>
</dbReference>
<reference evidence="1 2" key="1">
    <citation type="submission" date="2023-07" db="EMBL/GenBank/DDBJ databases">
        <title>Sequencing the genomes of 1000 actinobacteria strains.</title>
        <authorList>
            <person name="Klenk H.-P."/>
        </authorList>
    </citation>
    <scope>NUCLEOTIDE SEQUENCE [LARGE SCALE GENOMIC DNA]</scope>
    <source>
        <strain evidence="1 2">DSM 44508</strain>
    </source>
</reference>
<sequence length="111" mass="12993">METYLRYLIYQACRKYRGLIKTIEVQARIATPEGDRFPDLLINGWLIVEFDGVSKYGETVADFRRAKRKEEHRQLLLLKQGFRIVRCTHQDVGPAVIEVIVAMLAERRQLT</sequence>
<organism evidence="1 2">
    <name type="scientific">Corynebacterium felinum</name>
    <dbReference type="NCBI Taxonomy" id="131318"/>
    <lineage>
        <taxon>Bacteria</taxon>
        <taxon>Bacillati</taxon>
        <taxon>Actinomycetota</taxon>
        <taxon>Actinomycetes</taxon>
        <taxon>Mycobacteriales</taxon>
        <taxon>Corynebacteriaceae</taxon>
        <taxon>Corynebacterium</taxon>
    </lineage>
</organism>
<evidence type="ECO:0000313" key="1">
    <source>
        <dbReference type="EMBL" id="MDR7353759.1"/>
    </source>
</evidence>